<reference evidence="2 3" key="1">
    <citation type="submission" date="2018-08" db="EMBL/GenBank/DDBJ databases">
        <title>Genome sequence of strict halophilic Halobacillus trueperi SS1 isolated from Lunsu, a salty water body of North West Himalayas.</title>
        <authorList>
            <person name="Gupta S."/>
            <person name="Sharma P."/>
            <person name="Dev K."/>
            <person name="Baumler D."/>
            <person name="Sourirajan A."/>
        </authorList>
    </citation>
    <scope>NUCLEOTIDE SEQUENCE [LARGE SCALE GENOMIC DNA]</scope>
    <source>
        <strain evidence="2 3">SS1</strain>
    </source>
</reference>
<keyword evidence="1" id="KW-0812">Transmembrane</keyword>
<name>A0A3D8VI76_9BACI</name>
<accession>A0A3D8VI76</accession>
<evidence type="ECO:0000313" key="2">
    <source>
        <dbReference type="EMBL" id="RDY69056.1"/>
    </source>
</evidence>
<feature type="transmembrane region" description="Helical" evidence="1">
    <location>
        <begin position="102"/>
        <end position="125"/>
    </location>
</feature>
<organism evidence="2 3">
    <name type="scientific">Halobacillus trueperi</name>
    <dbReference type="NCBI Taxonomy" id="156205"/>
    <lineage>
        <taxon>Bacteria</taxon>
        <taxon>Bacillati</taxon>
        <taxon>Bacillota</taxon>
        <taxon>Bacilli</taxon>
        <taxon>Bacillales</taxon>
        <taxon>Bacillaceae</taxon>
        <taxon>Halobacillus</taxon>
    </lineage>
</organism>
<keyword evidence="1" id="KW-1133">Transmembrane helix</keyword>
<evidence type="ECO:0000313" key="3">
    <source>
        <dbReference type="Proteomes" id="UP000257032"/>
    </source>
</evidence>
<dbReference type="AlphaFoldDB" id="A0A3D8VI76"/>
<sequence length="179" mass="20808">MAIFIIIHLSMFGFNANALMLTFTIYLMFKSKLTKNFLGPISIYLLIDIFFVHYNINLTGFFNFFSEYIFSINTVIILSILPLTYLFLIAERKFIEKWSNNFFSKYLLFIIIAAIFGLTFLTGTILSDSSLTYFSYFLLMFYFIGAFSHKNDIITSVYLLLPLGLIILIAYILKQSLNL</sequence>
<evidence type="ECO:0000256" key="1">
    <source>
        <dbReference type="SAM" id="Phobius"/>
    </source>
</evidence>
<feature type="transmembrane region" description="Helical" evidence="1">
    <location>
        <begin position="155"/>
        <end position="173"/>
    </location>
</feature>
<feature type="transmembrane region" description="Helical" evidence="1">
    <location>
        <begin position="131"/>
        <end position="148"/>
    </location>
</feature>
<proteinExistence type="predicted"/>
<dbReference type="Proteomes" id="UP000257032">
    <property type="component" value="Unassembled WGS sequence"/>
</dbReference>
<comment type="caution">
    <text evidence="2">The sequence shown here is derived from an EMBL/GenBank/DDBJ whole genome shotgun (WGS) entry which is preliminary data.</text>
</comment>
<feature type="transmembrane region" description="Helical" evidence="1">
    <location>
        <begin position="36"/>
        <end position="56"/>
    </location>
</feature>
<feature type="transmembrane region" description="Helical" evidence="1">
    <location>
        <begin position="6"/>
        <end position="29"/>
    </location>
</feature>
<dbReference type="EMBL" id="QTLC01000064">
    <property type="protein sequence ID" value="RDY69056.1"/>
    <property type="molecule type" value="Genomic_DNA"/>
</dbReference>
<protein>
    <submittedName>
        <fullName evidence="2">Uncharacterized protein</fullName>
    </submittedName>
</protein>
<gene>
    <name evidence="2" type="ORF">DXT76_17315</name>
</gene>
<feature type="transmembrane region" description="Helical" evidence="1">
    <location>
        <begin position="68"/>
        <end position="90"/>
    </location>
</feature>
<keyword evidence="1" id="KW-0472">Membrane</keyword>